<sequence length="428" mass="46381" precursor="true">MTRLPLPIPRSDGAKAAPTVGRYSRPMRAASALKVRPCLARVVALAPILLAVSIIARLASTMVYYFFAGDAFFDLHVYVIGGAALNHPGTLYDVVYVDPTKGERLPFTYPAFAAMVFYPLHLLPFGLLAFLWQIALIAAIYASIRISQRLIGDGAGGPRVAMLWTAVAIWLEPVASSVQTGQVGVFLMLAVLYAAYSSRWWLSGLLVGAGAGVKLTPAITGLYFVGMRRWAAAAFSAVTFFATVGLAYVALPADAGRYFPDQMTEAGTTLPIGSSWNQSWLGGLSRILGYDPGLHPLVIAAVAVTALLAALAWRALGSADGRDRLASLLVVQFLGLMASPVSWIHHWVWVIPLIIWLIHGPWRERAGARLLGLGWLALMVISVPSLLSLAQPDIWEISRPWYLAWAEMVYIVASLSTLAWIIRTGRRA</sequence>
<dbReference type="KEGG" id="mmc:Mmcs_0467"/>
<keyword evidence="4 8" id="KW-0812">Transmembrane</keyword>
<dbReference type="GO" id="GO:0016758">
    <property type="term" value="F:hexosyltransferase activity"/>
    <property type="evidence" value="ECO:0007669"/>
    <property type="project" value="InterPro"/>
</dbReference>
<dbReference type="InterPro" id="IPR018584">
    <property type="entry name" value="GT87"/>
</dbReference>
<evidence type="ECO:0000256" key="5">
    <source>
        <dbReference type="ARBA" id="ARBA00022989"/>
    </source>
</evidence>
<reference evidence="9" key="1">
    <citation type="submission" date="2006-06" db="EMBL/GenBank/DDBJ databases">
        <title>Complete sequence of chromosome of Mycobacterium sp. MCS.</title>
        <authorList>
            <consortium name="US DOE Joint Genome Institute"/>
            <person name="Copeland A."/>
            <person name="Lucas S."/>
            <person name="Lapidus A."/>
            <person name="Barry K."/>
            <person name="Detter J.C."/>
            <person name="Glavina del Rio T."/>
            <person name="Hammon N."/>
            <person name="Israni S."/>
            <person name="Dalin E."/>
            <person name="Tice H."/>
            <person name="Pitluck S."/>
            <person name="Martinez M."/>
            <person name="Schmutz J."/>
            <person name="Larimer F."/>
            <person name="Land M."/>
            <person name="Hauser L."/>
            <person name="Kyrpides N."/>
            <person name="Kim E."/>
            <person name="Miller C.D."/>
            <person name="Hughes J.E."/>
            <person name="Anderson A.J."/>
            <person name="Sims R.C."/>
            <person name="Richardson P."/>
        </authorList>
    </citation>
    <scope>NUCLEOTIDE SEQUENCE [LARGE SCALE GENOMIC DNA]</scope>
    <source>
        <strain evidence="9">MCS</strain>
    </source>
</reference>
<evidence type="ECO:0000256" key="4">
    <source>
        <dbReference type="ARBA" id="ARBA00022692"/>
    </source>
</evidence>
<comment type="similarity">
    <text evidence="7">Belongs to the glycosyltransferase 87 family.</text>
</comment>
<evidence type="ECO:0008006" key="10">
    <source>
        <dbReference type="Google" id="ProtNLM"/>
    </source>
</evidence>
<evidence type="ECO:0000256" key="3">
    <source>
        <dbReference type="ARBA" id="ARBA00022679"/>
    </source>
</evidence>
<feature type="transmembrane region" description="Helical" evidence="8">
    <location>
        <begin position="122"/>
        <end position="143"/>
    </location>
</feature>
<feature type="transmembrane region" description="Helical" evidence="8">
    <location>
        <begin position="203"/>
        <end position="224"/>
    </location>
</feature>
<dbReference type="Pfam" id="PF09594">
    <property type="entry name" value="GT87"/>
    <property type="match status" value="1"/>
</dbReference>
<dbReference type="AlphaFoldDB" id="A0A5Q5BEI7"/>
<evidence type="ECO:0000256" key="1">
    <source>
        <dbReference type="ARBA" id="ARBA00004651"/>
    </source>
</evidence>
<organism evidence="9">
    <name type="scientific">Mycobacterium sp. (strain MCS)</name>
    <dbReference type="NCBI Taxonomy" id="164756"/>
    <lineage>
        <taxon>Bacteria</taxon>
        <taxon>Bacillati</taxon>
        <taxon>Actinomycetota</taxon>
        <taxon>Actinomycetes</taxon>
        <taxon>Mycobacteriales</taxon>
        <taxon>Mycobacteriaceae</taxon>
        <taxon>Mycobacterium</taxon>
    </lineage>
</organism>
<name>A0A5Q5BEI7_MYCSS</name>
<keyword evidence="3" id="KW-0808">Transferase</keyword>
<feature type="transmembrane region" description="Helical" evidence="8">
    <location>
        <begin position="402"/>
        <end position="422"/>
    </location>
</feature>
<keyword evidence="5 8" id="KW-1133">Transmembrane helix</keyword>
<evidence type="ECO:0000256" key="2">
    <source>
        <dbReference type="ARBA" id="ARBA00022475"/>
    </source>
</evidence>
<keyword evidence="2" id="KW-1003">Cell membrane</keyword>
<comment type="subcellular location">
    <subcellularLocation>
        <location evidence="1">Cell membrane</location>
        <topology evidence="1">Multi-pass membrane protein</topology>
    </subcellularLocation>
</comment>
<proteinExistence type="inferred from homology"/>
<evidence type="ECO:0000256" key="8">
    <source>
        <dbReference type="SAM" id="Phobius"/>
    </source>
</evidence>
<evidence type="ECO:0000313" key="9">
    <source>
        <dbReference type="EMBL" id="ABG06588.1"/>
    </source>
</evidence>
<feature type="transmembrane region" description="Helical" evidence="8">
    <location>
        <begin position="177"/>
        <end position="196"/>
    </location>
</feature>
<dbReference type="NCBIfam" id="NF009915">
    <property type="entry name" value="PRK13375.1"/>
    <property type="match status" value="1"/>
</dbReference>
<accession>A0A5Q5BEI7</accession>
<evidence type="ECO:0000256" key="7">
    <source>
        <dbReference type="ARBA" id="ARBA00024033"/>
    </source>
</evidence>
<feature type="transmembrane region" description="Helical" evidence="8">
    <location>
        <begin position="150"/>
        <end position="171"/>
    </location>
</feature>
<feature type="transmembrane region" description="Helical" evidence="8">
    <location>
        <begin position="42"/>
        <end position="67"/>
    </location>
</feature>
<evidence type="ECO:0000256" key="6">
    <source>
        <dbReference type="ARBA" id="ARBA00023136"/>
    </source>
</evidence>
<dbReference type="GO" id="GO:0005886">
    <property type="term" value="C:plasma membrane"/>
    <property type="evidence" value="ECO:0007669"/>
    <property type="project" value="UniProtKB-SubCell"/>
</dbReference>
<feature type="transmembrane region" description="Helical" evidence="8">
    <location>
        <begin position="294"/>
        <end position="313"/>
    </location>
</feature>
<keyword evidence="6 8" id="KW-0472">Membrane</keyword>
<protein>
    <recommendedName>
        <fullName evidence="10">Mannosyltransferase</fullName>
    </recommendedName>
</protein>
<feature type="transmembrane region" description="Helical" evidence="8">
    <location>
        <begin position="230"/>
        <end position="251"/>
    </location>
</feature>
<feature type="transmembrane region" description="Helical" evidence="8">
    <location>
        <begin position="333"/>
        <end position="358"/>
    </location>
</feature>
<gene>
    <name evidence="9" type="ordered locus">Mmcs_0467</name>
</gene>
<feature type="transmembrane region" description="Helical" evidence="8">
    <location>
        <begin position="370"/>
        <end position="390"/>
    </location>
</feature>
<dbReference type="EMBL" id="CP000384">
    <property type="protein sequence ID" value="ABG06588.1"/>
    <property type="molecule type" value="Genomic_DNA"/>
</dbReference>